<dbReference type="InterPro" id="IPR008254">
    <property type="entry name" value="Flavodoxin/NO_synth"/>
</dbReference>
<protein>
    <submittedName>
        <fullName evidence="2">Flavodoxin/nitric oxide synthase</fullName>
    </submittedName>
</protein>
<evidence type="ECO:0000259" key="1">
    <source>
        <dbReference type="PROSITE" id="PS50902"/>
    </source>
</evidence>
<dbReference type="KEGG" id="eha:Ethha_1504"/>
<dbReference type="HOGENOM" id="CLU_1494070_0_0_9"/>
<dbReference type="InterPro" id="IPR001226">
    <property type="entry name" value="Flavodoxin_CS"/>
</dbReference>
<dbReference type="Pfam" id="PF12724">
    <property type="entry name" value="Flavodoxin_5"/>
    <property type="match status" value="1"/>
</dbReference>
<dbReference type="RefSeq" id="WP_013485396.1">
    <property type="nucleotide sequence ID" value="NC_014828.1"/>
</dbReference>
<dbReference type="AlphaFoldDB" id="E6U7L8"/>
<proteinExistence type="predicted"/>
<dbReference type="SUPFAM" id="SSF52218">
    <property type="entry name" value="Flavoproteins"/>
    <property type="match status" value="1"/>
</dbReference>
<dbReference type="Gene3D" id="3.40.50.360">
    <property type="match status" value="1"/>
</dbReference>
<dbReference type="EMBL" id="CP002400">
    <property type="protein sequence ID" value="ADU27041.1"/>
    <property type="molecule type" value="Genomic_DNA"/>
</dbReference>
<gene>
    <name evidence="2" type="ordered locus">Ethha_1504</name>
</gene>
<keyword evidence="3" id="KW-1185">Reference proteome</keyword>
<dbReference type="Proteomes" id="UP000001551">
    <property type="component" value="Chromosome"/>
</dbReference>
<evidence type="ECO:0000313" key="2">
    <source>
        <dbReference type="EMBL" id="ADU27041.1"/>
    </source>
</evidence>
<evidence type="ECO:0000313" key="3">
    <source>
        <dbReference type="Proteomes" id="UP000001551"/>
    </source>
</evidence>
<dbReference type="PROSITE" id="PS50902">
    <property type="entry name" value="FLAVODOXIN_LIKE"/>
    <property type="match status" value="1"/>
</dbReference>
<accession>E6U7L8</accession>
<name>E6U7L8_ETHHY</name>
<dbReference type="GO" id="GO:0016651">
    <property type="term" value="F:oxidoreductase activity, acting on NAD(P)H"/>
    <property type="evidence" value="ECO:0007669"/>
    <property type="project" value="UniProtKB-ARBA"/>
</dbReference>
<dbReference type="InterPro" id="IPR026816">
    <property type="entry name" value="Flavodoxin_dom"/>
</dbReference>
<dbReference type="eggNOG" id="COG0716">
    <property type="taxonomic scope" value="Bacteria"/>
</dbReference>
<dbReference type="STRING" id="663278.Ethha_1504"/>
<dbReference type="GO" id="GO:0010181">
    <property type="term" value="F:FMN binding"/>
    <property type="evidence" value="ECO:0007669"/>
    <property type="project" value="InterPro"/>
</dbReference>
<dbReference type="GO" id="GO:0009055">
    <property type="term" value="F:electron transfer activity"/>
    <property type="evidence" value="ECO:0007669"/>
    <property type="project" value="InterPro"/>
</dbReference>
<organism evidence="2 3">
    <name type="scientific">Ethanoligenens harbinense (strain DSM 18485 / JCM 12961 / CGMCC 1.5033 / YUAN-3)</name>
    <dbReference type="NCBI Taxonomy" id="663278"/>
    <lineage>
        <taxon>Bacteria</taxon>
        <taxon>Bacillati</taxon>
        <taxon>Bacillota</taxon>
        <taxon>Clostridia</taxon>
        <taxon>Eubacteriales</taxon>
        <taxon>Oscillospiraceae</taxon>
        <taxon>Ethanoligenens</taxon>
    </lineage>
</organism>
<dbReference type="PROSITE" id="PS00201">
    <property type="entry name" value="FLAVODOXIN"/>
    <property type="match status" value="1"/>
</dbReference>
<reference evidence="2 3" key="1">
    <citation type="submission" date="2010-12" db="EMBL/GenBank/DDBJ databases">
        <title>Complete sequence of Ethanoligenens harbinense YUAN-3.</title>
        <authorList>
            <person name="Lucas S."/>
            <person name="Copeland A."/>
            <person name="Lapidus A."/>
            <person name="Cheng J.-F."/>
            <person name="Bruce D."/>
            <person name="Goodwin L."/>
            <person name="Pitluck S."/>
            <person name="Chertkov O."/>
            <person name="Misra M."/>
            <person name="Detter J.C."/>
            <person name="Han C."/>
            <person name="Tapia R."/>
            <person name="Land M."/>
            <person name="Hauser L."/>
            <person name="Jeffries C."/>
            <person name="Kyrpides N."/>
            <person name="Ivanova N."/>
            <person name="Mikhailova N."/>
            <person name="Wang A."/>
            <person name="Mouttaki H."/>
            <person name="He Z."/>
            <person name="Zhou J."/>
            <person name="Hemme C.L."/>
            <person name="Woyke T."/>
        </authorList>
    </citation>
    <scope>NUCLEOTIDE SEQUENCE [LARGE SCALE GENOMIC DNA]</scope>
    <source>
        <strain evidence="3">DSM 18485 / JCM 12961 / CGMCC 1.5033 / YUAN-3</strain>
    </source>
</reference>
<feature type="domain" description="Flavodoxin-like" evidence="1">
    <location>
        <begin position="3"/>
        <end position="173"/>
    </location>
</feature>
<dbReference type="InterPro" id="IPR029039">
    <property type="entry name" value="Flavoprotein-like_sf"/>
</dbReference>
<sequence length="180" mass="20330">MKSLILYWSSGGNTQKVADSIKSVLTEKGVRVDMVKITEDLVIELYDYELVFFGAPSYQWIPPVPVQKFIKNTMNRYRGGVRPIGAPKKSGKFGVVFCTFGGIHTGVKEGYVAGKYMAQFFEHIGFFVLDEWYTPGKFQGWEEGSRLGKLGDISNRPDENDLTVIRNSTKELLQGLEFLK</sequence>